<dbReference type="EMBL" id="LAVV01007983">
    <property type="protein sequence ID" value="KNZ54131.1"/>
    <property type="molecule type" value="Genomic_DNA"/>
</dbReference>
<sequence length="84" mass="9515">MCRKNPALKSTKSLPETQRSPCHAKGSQGYILVDFFSLVQDVKYLSHWAPKNGAAQEMDPLKINFHSFETQSNHTGDPRYPSHI</sequence>
<dbReference type="VEuPathDB" id="FungiDB:VP01_3032g1"/>
<dbReference type="Proteomes" id="UP000037035">
    <property type="component" value="Unassembled WGS sequence"/>
</dbReference>
<organism evidence="2 3">
    <name type="scientific">Puccinia sorghi</name>
    <dbReference type="NCBI Taxonomy" id="27349"/>
    <lineage>
        <taxon>Eukaryota</taxon>
        <taxon>Fungi</taxon>
        <taxon>Dikarya</taxon>
        <taxon>Basidiomycota</taxon>
        <taxon>Pucciniomycotina</taxon>
        <taxon>Pucciniomycetes</taxon>
        <taxon>Pucciniales</taxon>
        <taxon>Pucciniaceae</taxon>
        <taxon>Puccinia</taxon>
    </lineage>
</organism>
<name>A0A0L6V026_9BASI</name>
<feature type="region of interest" description="Disordered" evidence="1">
    <location>
        <begin position="1"/>
        <end position="24"/>
    </location>
</feature>
<gene>
    <name evidence="2" type="ORF">VP01_3032g1</name>
</gene>
<dbReference type="AlphaFoldDB" id="A0A0L6V026"/>
<accession>A0A0L6V026</accession>
<keyword evidence="3" id="KW-1185">Reference proteome</keyword>
<evidence type="ECO:0000313" key="3">
    <source>
        <dbReference type="Proteomes" id="UP000037035"/>
    </source>
</evidence>
<evidence type="ECO:0000256" key="1">
    <source>
        <dbReference type="SAM" id="MobiDB-lite"/>
    </source>
</evidence>
<reference evidence="2 3" key="1">
    <citation type="submission" date="2015-08" db="EMBL/GenBank/DDBJ databases">
        <title>Next Generation Sequencing and Analysis of the Genome of Puccinia sorghi L Schw, the Causal Agent of Maize Common Rust.</title>
        <authorList>
            <person name="Rochi L."/>
            <person name="Burguener G."/>
            <person name="Darino M."/>
            <person name="Turjanski A."/>
            <person name="Kreff E."/>
            <person name="Dieguez M.J."/>
            <person name="Sacco F."/>
        </authorList>
    </citation>
    <scope>NUCLEOTIDE SEQUENCE [LARGE SCALE GENOMIC DNA]</scope>
    <source>
        <strain evidence="2 3">RO10H11247</strain>
    </source>
</reference>
<comment type="caution">
    <text evidence="2">The sequence shown here is derived from an EMBL/GenBank/DDBJ whole genome shotgun (WGS) entry which is preliminary data.</text>
</comment>
<protein>
    <submittedName>
        <fullName evidence="2">Uncharacterized protein</fullName>
    </submittedName>
</protein>
<evidence type="ECO:0000313" key="2">
    <source>
        <dbReference type="EMBL" id="KNZ54131.1"/>
    </source>
</evidence>
<proteinExistence type="predicted"/>
<feature type="compositionally biased region" description="Polar residues" evidence="1">
    <location>
        <begin position="8"/>
        <end position="20"/>
    </location>
</feature>